<gene>
    <name evidence="1" type="ORF">H8E41_07620</name>
</gene>
<evidence type="ECO:0000313" key="1">
    <source>
        <dbReference type="EMBL" id="MBC8317761.1"/>
    </source>
</evidence>
<accession>A0A8J6NBN7</accession>
<dbReference type="AlphaFoldDB" id="A0A8J6NBN7"/>
<comment type="caution">
    <text evidence="1">The sequence shown here is derived from an EMBL/GenBank/DDBJ whole genome shotgun (WGS) entry which is preliminary data.</text>
</comment>
<evidence type="ECO:0008006" key="3">
    <source>
        <dbReference type="Google" id="ProtNLM"/>
    </source>
</evidence>
<sequence>MVICARCVIELWILDLLFMVSRKSDMMKSGSHRIAPKEIEEIILHQIVFLDELPKTATGKIKKADLK</sequence>
<organism evidence="1 2">
    <name type="scientific">Candidatus Desulfobia pelagia</name>
    <dbReference type="NCBI Taxonomy" id="2841692"/>
    <lineage>
        <taxon>Bacteria</taxon>
        <taxon>Pseudomonadati</taxon>
        <taxon>Thermodesulfobacteriota</taxon>
        <taxon>Desulfobulbia</taxon>
        <taxon>Desulfobulbales</taxon>
        <taxon>Desulfobulbaceae</taxon>
        <taxon>Candidatus Desulfobia</taxon>
    </lineage>
</organism>
<reference evidence="1 2" key="1">
    <citation type="submission" date="2020-08" db="EMBL/GenBank/DDBJ databases">
        <title>Bridging the membrane lipid divide: bacteria of the FCB group superphylum have the potential to synthesize archaeal ether lipids.</title>
        <authorList>
            <person name="Villanueva L."/>
            <person name="Von Meijenfeldt F.A.B."/>
            <person name="Westbye A.B."/>
            <person name="Yadav S."/>
            <person name="Hopmans E.C."/>
            <person name="Dutilh B.E."/>
            <person name="Sinninghe Damste J.S."/>
        </authorList>
    </citation>
    <scope>NUCLEOTIDE SEQUENCE [LARGE SCALE GENOMIC DNA]</scope>
    <source>
        <strain evidence="1">NIOZ-UU47</strain>
    </source>
</reference>
<evidence type="ECO:0000313" key="2">
    <source>
        <dbReference type="Proteomes" id="UP000614424"/>
    </source>
</evidence>
<proteinExistence type="predicted"/>
<dbReference type="SUPFAM" id="SSF56801">
    <property type="entry name" value="Acetyl-CoA synthetase-like"/>
    <property type="match status" value="1"/>
</dbReference>
<dbReference type="Proteomes" id="UP000614424">
    <property type="component" value="Unassembled WGS sequence"/>
</dbReference>
<dbReference type="EMBL" id="JACNJZ010000103">
    <property type="protein sequence ID" value="MBC8317761.1"/>
    <property type="molecule type" value="Genomic_DNA"/>
</dbReference>
<name>A0A8J6NBN7_9BACT</name>
<protein>
    <recommendedName>
        <fullName evidence="3">AMP-binding enzyme C-terminal domain-containing protein</fullName>
    </recommendedName>
</protein>